<dbReference type="GO" id="GO:0003677">
    <property type="term" value="F:DNA binding"/>
    <property type="evidence" value="ECO:0007669"/>
    <property type="project" value="UniProtKB-KW"/>
</dbReference>
<dbReference type="InterPro" id="IPR036388">
    <property type="entry name" value="WH-like_DNA-bd_sf"/>
</dbReference>
<dbReference type="GO" id="GO:0006355">
    <property type="term" value="P:regulation of DNA-templated transcription"/>
    <property type="evidence" value="ECO:0007669"/>
    <property type="project" value="InterPro"/>
</dbReference>
<dbReference type="OrthoDB" id="3197423at2"/>
<name>A0A1A6BGJ8_MYCGO</name>
<dbReference type="Pfam" id="PF00196">
    <property type="entry name" value="GerE"/>
    <property type="match status" value="1"/>
</dbReference>
<dbReference type="InterPro" id="IPR000792">
    <property type="entry name" value="Tscrpt_reg_LuxR_C"/>
</dbReference>
<evidence type="ECO:0000259" key="4">
    <source>
        <dbReference type="PROSITE" id="PS50043"/>
    </source>
</evidence>
<dbReference type="Pfam" id="PF13191">
    <property type="entry name" value="AAA_16"/>
    <property type="match status" value="1"/>
</dbReference>
<keyword evidence="2" id="KW-0238">DNA-binding</keyword>
<dbReference type="PANTHER" id="PTHR44688:SF16">
    <property type="entry name" value="DNA-BINDING TRANSCRIPTIONAL ACTIVATOR DEVR_DOSR"/>
    <property type="match status" value="1"/>
</dbReference>
<dbReference type="Gene3D" id="3.40.50.300">
    <property type="entry name" value="P-loop containing nucleotide triphosphate hydrolases"/>
    <property type="match status" value="1"/>
</dbReference>
<dbReference type="RefSeq" id="WP_065134373.1">
    <property type="nucleotide sequence ID" value="NZ_MAEM01000295.1"/>
</dbReference>
<evidence type="ECO:0000256" key="1">
    <source>
        <dbReference type="ARBA" id="ARBA00023015"/>
    </source>
</evidence>
<evidence type="ECO:0000256" key="3">
    <source>
        <dbReference type="ARBA" id="ARBA00023163"/>
    </source>
</evidence>
<dbReference type="InterPro" id="IPR041664">
    <property type="entry name" value="AAA_16"/>
</dbReference>
<organism evidence="5 6">
    <name type="scientific">Mycobacterium gordonae</name>
    <dbReference type="NCBI Taxonomy" id="1778"/>
    <lineage>
        <taxon>Bacteria</taxon>
        <taxon>Bacillati</taxon>
        <taxon>Actinomycetota</taxon>
        <taxon>Actinomycetes</taxon>
        <taxon>Mycobacteriales</taxon>
        <taxon>Mycobacteriaceae</taxon>
        <taxon>Mycobacterium</taxon>
    </lineage>
</organism>
<dbReference type="PROSITE" id="PS00622">
    <property type="entry name" value="HTH_LUXR_1"/>
    <property type="match status" value="1"/>
</dbReference>
<evidence type="ECO:0000313" key="6">
    <source>
        <dbReference type="Proteomes" id="UP000093757"/>
    </source>
</evidence>
<evidence type="ECO:0000256" key="2">
    <source>
        <dbReference type="ARBA" id="ARBA00023125"/>
    </source>
</evidence>
<accession>A0A1A6BGJ8</accession>
<keyword evidence="3" id="KW-0804">Transcription</keyword>
<dbReference type="EMBL" id="MAEM01000295">
    <property type="protein sequence ID" value="OBS01364.1"/>
    <property type="molecule type" value="Genomic_DNA"/>
</dbReference>
<dbReference type="PRINTS" id="PR00038">
    <property type="entry name" value="HTHLUXR"/>
</dbReference>
<dbReference type="SUPFAM" id="SSF52540">
    <property type="entry name" value="P-loop containing nucleoside triphosphate hydrolases"/>
    <property type="match status" value="1"/>
</dbReference>
<dbReference type="CDD" id="cd06170">
    <property type="entry name" value="LuxR_C_like"/>
    <property type="match status" value="1"/>
</dbReference>
<dbReference type="SMART" id="SM00421">
    <property type="entry name" value="HTH_LUXR"/>
    <property type="match status" value="1"/>
</dbReference>
<keyword evidence="1" id="KW-0805">Transcription regulation</keyword>
<dbReference type="Proteomes" id="UP000093757">
    <property type="component" value="Unassembled WGS sequence"/>
</dbReference>
<feature type="domain" description="HTH luxR-type" evidence="4">
    <location>
        <begin position="804"/>
        <end position="869"/>
    </location>
</feature>
<dbReference type="InterPro" id="IPR027417">
    <property type="entry name" value="P-loop_NTPase"/>
</dbReference>
<dbReference type="PANTHER" id="PTHR44688">
    <property type="entry name" value="DNA-BINDING TRANSCRIPTIONAL ACTIVATOR DEVR_DOSR"/>
    <property type="match status" value="1"/>
</dbReference>
<dbReference type="AlphaFoldDB" id="A0A1A6BGJ8"/>
<protein>
    <submittedName>
        <fullName evidence="5">Helix-turn-helix transcriptional regulator</fullName>
    </submittedName>
</protein>
<reference evidence="5 6" key="1">
    <citation type="submission" date="2016-06" db="EMBL/GenBank/DDBJ databases">
        <authorList>
            <person name="Kjaerup R.B."/>
            <person name="Dalgaard T.S."/>
            <person name="Juul-Madsen H.R."/>
        </authorList>
    </citation>
    <scope>NUCLEOTIDE SEQUENCE [LARGE SCALE GENOMIC DNA]</scope>
    <source>
        <strain evidence="5 6">1245752.6</strain>
    </source>
</reference>
<dbReference type="SUPFAM" id="SSF46894">
    <property type="entry name" value="C-terminal effector domain of the bipartite response regulators"/>
    <property type="match status" value="1"/>
</dbReference>
<dbReference type="PROSITE" id="PS50043">
    <property type="entry name" value="HTH_LUXR_2"/>
    <property type="match status" value="1"/>
</dbReference>
<sequence>MRLSWPLVGRSEEMRTIKAALTTSGVSGVVVSGAAGVGKSRIVREALSAASSGQRECRWAVGASAARAVPLGAFTAWSTPGVTDTLQLLRGVTDSLTAAPPGRTVVLAVDDVQLLDDLSIFVLHQVVQRGSTKVMLTVREGDPIPGAVQEIWMTGQFTRLELRPLTLEATTALLSATLNGPLDPPAAQRLWQLTRGNMLYLRNIVEQEVADGRLLQQDGYWRWIGDPVVPPGLIELIESRIGALPAPVSDVVDVVAVGEPIELAHLRRIADPVAIEEADTRALITLEPADGDVQVRLAHPLYGEVRRRRAVPTRLRRLRGLVANELAASPERDDLHVVVRRATLSIDSDLTPDADLLVRAANGAVWLADLPLANRLAEAANRAGAGPEANFIRAHALSWSGRGQEADDVLAGMQTDQLSDGERARLAFLRASNMLWALGHPARAKEIIDEVEDVVAPRDRSYIDAFLTVYWFATDEPEAALRASEALVLDELPAVVGAEIAWILATILADSGRTTEALTVVEAGIAAAARSFDIPHIRFNIADTHVGALLLAGRIDDALEVAEHARRQAGDLPGSAQLLGAAIAGRAALGAGRLPSAGLLLEQAVIGLSAAYALGWGYRYRISRVTALALSGSVAEAATALATLEQQRRPFRSLDYERALARAWVVAGEGAVSEAIDILLGAAENASAKGQFAAEVLCRQTAAQLGEHSGAERLRELAAVVEGPRVSVAARFAAALADGDAAELMSVSADFERIGDVVAAVDAAANAALVYRRQGLRGSALGCATRADALAKQCGGARTPALRQASEPLPFTSREREIVMLIGEGLTSRAVAERLSLSVRTVESHIYRAMAKTGTTTRDELAALINSRRASTR</sequence>
<dbReference type="InterPro" id="IPR016032">
    <property type="entry name" value="Sig_transdc_resp-reg_C-effctor"/>
</dbReference>
<proteinExistence type="predicted"/>
<comment type="caution">
    <text evidence="5">The sequence shown here is derived from an EMBL/GenBank/DDBJ whole genome shotgun (WGS) entry which is preliminary data.</text>
</comment>
<evidence type="ECO:0000313" key="5">
    <source>
        <dbReference type="EMBL" id="OBS01364.1"/>
    </source>
</evidence>
<gene>
    <name evidence="5" type="ORF">A9W98_20565</name>
</gene>
<dbReference type="Gene3D" id="1.10.10.10">
    <property type="entry name" value="Winged helix-like DNA-binding domain superfamily/Winged helix DNA-binding domain"/>
    <property type="match status" value="1"/>
</dbReference>